<dbReference type="Gene3D" id="3.40.190.290">
    <property type="match status" value="1"/>
</dbReference>
<dbReference type="Pfam" id="PF00126">
    <property type="entry name" value="HTH_1"/>
    <property type="match status" value="1"/>
</dbReference>
<keyword evidence="7" id="KW-1185">Reference proteome</keyword>
<evidence type="ECO:0000256" key="4">
    <source>
        <dbReference type="ARBA" id="ARBA00023163"/>
    </source>
</evidence>
<gene>
    <name evidence="6" type="ORF">SADO_07487</name>
</gene>
<dbReference type="Gene3D" id="1.10.10.10">
    <property type="entry name" value="Winged helix-like DNA-binding domain superfamily/Winged helix DNA-binding domain"/>
    <property type="match status" value="1"/>
</dbReference>
<organism evidence="6 7">
    <name type="scientific">Salinisphaera dokdonensis CL-ES53</name>
    <dbReference type="NCBI Taxonomy" id="1304272"/>
    <lineage>
        <taxon>Bacteria</taxon>
        <taxon>Pseudomonadati</taxon>
        <taxon>Pseudomonadota</taxon>
        <taxon>Gammaproteobacteria</taxon>
        <taxon>Salinisphaerales</taxon>
        <taxon>Salinisphaeraceae</taxon>
        <taxon>Salinisphaera</taxon>
    </lineage>
</organism>
<feature type="domain" description="HTH lysR-type" evidence="5">
    <location>
        <begin position="5"/>
        <end position="62"/>
    </location>
</feature>
<name>A0ABV2AZM4_9GAMM</name>
<dbReference type="SUPFAM" id="SSF46785">
    <property type="entry name" value="Winged helix' DNA-binding domain"/>
    <property type="match status" value="1"/>
</dbReference>
<dbReference type="PANTHER" id="PTHR30537">
    <property type="entry name" value="HTH-TYPE TRANSCRIPTIONAL REGULATOR"/>
    <property type="match status" value="1"/>
</dbReference>
<dbReference type="SUPFAM" id="SSF53850">
    <property type="entry name" value="Periplasmic binding protein-like II"/>
    <property type="match status" value="1"/>
</dbReference>
<dbReference type="PANTHER" id="PTHR30537:SF3">
    <property type="entry name" value="TRANSCRIPTIONAL REGULATORY PROTEIN"/>
    <property type="match status" value="1"/>
</dbReference>
<dbReference type="EMBL" id="APND01000002">
    <property type="protein sequence ID" value="MES1929080.1"/>
    <property type="molecule type" value="Genomic_DNA"/>
</dbReference>
<keyword evidence="4" id="KW-0804">Transcription</keyword>
<dbReference type="RefSeq" id="WP_353110576.1">
    <property type="nucleotide sequence ID" value="NZ_APND01000002.1"/>
</dbReference>
<evidence type="ECO:0000256" key="1">
    <source>
        <dbReference type="ARBA" id="ARBA00009437"/>
    </source>
</evidence>
<reference evidence="6 7" key="1">
    <citation type="submission" date="2013-03" db="EMBL/GenBank/DDBJ databases">
        <title>Salinisphaera dokdonensis CL-ES53 Genome Sequencing.</title>
        <authorList>
            <person name="Li C."/>
            <person name="Lai Q."/>
            <person name="Shao Z."/>
        </authorList>
    </citation>
    <scope>NUCLEOTIDE SEQUENCE [LARGE SCALE GENOMIC DNA]</scope>
    <source>
        <strain evidence="6 7">CL-ES53</strain>
    </source>
</reference>
<dbReference type="Proteomes" id="UP001460888">
    <property type="component" value="Unassembled WGS sequence"/>
</dbReference>
<evidence type="ECO:0000259" key="5">
    <source>
        <dbReference type="PROSITE" id="PS50931"/>
    </source>
</evidence>
<comment type="caution">
    <text evidence="6">The sequence shown here is derived from an EMBL/GenBank/DDBJ whole genome shotgun (WGS) entry which is preliminary data.</text>
</comment>
<evidence type="ECO:0000256" key="2">
    <source>
        <dbReference type="ARBA" id="ARBA00023015"/>
    </source>
</evidence>
<evidence type="ECO:0000313" key="6">
    <source>
        <dbReference type="EMBL" id="MES1929080.1"/>
    </source>
</evidence>
<keyword evidence="2" id="KW-0805">Transcription regulation</keyword>
<proteinExistence type="inferred from homology"/>
<dbReference type="Pfam" id="PF03466">
    <property type="entry name" value="LysR_substrate"/>
    <property type="match status" value="1"/>
</dbReference>
<dbReference type="InterPro" id="IPR058163">
    <property type="entry name" value="LysR-type_TF_proteobact-type"/>
</dbReference>
<dbReference type="PROSITE" id="PS50931">
    <property type="entry name" value="HTH_LYSR"/>
    <property type="match status" value="1"/>
</dbReference>
<dbReference type="InterPro" id="IPR036390">
    <property type="entry name" value="WH_DNA-bd_sf"/>
</dbReference>
<dbReference type="InterPro" id="IPR036388">
    <property type="entry name" value="WH-like_DNA-bd_sf"/>
</dbReference>
<dbReference type="InterPro" id="IPR000847">
    <property type="entry name" value="LysR_HTH_N"/>
</dbReference>
<protein>
    <submittedName>
        <fullName evidence="6">LysR family transcriptional regulator</fullName>
    </submittedName>
</protein>
<evidence type="ECO:0000313" key="7">
    <source>
        <dbReference type="Proteomes" id="UP001460888"/>
    </source>
</evidence>
<keyword evidence="3" id="KW-0238">DNA-binding</keyword>
<dbReference type="InterPro" id="IPR005119">
    <property type="entry name" value="LysR_subst-bd"/>
</dbReference>
<accession>A0ABV2AZM4</accession>
<evidence type="ECO:0000256" key="3">
    <source>
        <dbReference type="ARBA" id="ARBA00023125"/>
    </source>
</evidence>
<comment type="similarity">
    <text evidence="1">Belongs to the LysR transcriptional regulatory family.</text>
</comment>
<sequence length="302" mass="32596">MQEDFSWDELRLALAIARAGSLAGAGRSLSVSHATVFRRLNALEARLGVTLFERDRAGYTPTVAGDDMAAAAARVEQEVFGVQRRVVGRDQRPSGTVRLTTTDTLFEGLLAPVLAECRSTYPDIALEIAISNEPFNLTRRQADMAIRPIAKPPEALIARRLGRVALAVYGPASTDDDALSELDWLGLDDSVSFPALESWMAQRSGASVFRYRMDSLLGLRAAVRSGAGRAVLPCYLADADPQLVRLQAPIDDVATDLWLLTHPDLRRVARVRAVRDVVTAALGQASIQTCLAGEPSQKTTGG</sequence>